<protein>
    <submittedName>
        <fullName evidence="2">Uncharacterized protein</fullName>
    </submittedName>
</protein>
<dbReference type="AlphaFoldDB" id="A0A813D6X2"/>
<reference evidence="2" key="1">
    <citation type="submission" date="2021-02" db="EMBL/GenBank/DDBJ databases">
        <authorList>
            <person name="Dougan E. K."/>
            <person name="Rhodes N."/>
            <person name="Thang M."/>
            <person name="Chan C."/>
        </authorList>
    </citation>
    <scope>NUCLEOTIDE SEQUENCE</scope>
</reference>
<feature type="region of interest" description="Disordered" evidence="1">
    <location>
        <begin position="1"/>
        <end position="93"/>
    </location>
</feature>
<dbReference type="EMBL" id="CAJNNV010001087">
    <property type="protein sequence ID" value="CAE8584260.1"/>
    <property type="molecule type" value="Genomic_DNA"/>
</dbReference>
<name>A0A813D6X2_POLGL</name>
<dbReference type="PANTHER" id="PTHR32301">
    <property type="entry name" value="COUNTIN RECEPTOR CNR3-RELATED"/>
    <property type="match status" value="1"/>
</dbReference>
<keyword evidence="3" id="KW-1185">Reference proteome</keyword>
<sequence>DLGSSELGAAPRMCPAWESGSGTATLEQAESSNTNSNNNINNNGNNINNNDHNNNNKNNNNNNNINNNIINNNNNSNNSNNSNNNNSESQGLPVYSLCGGQASSMAITRELTPNGNAAEDVFVSALAAHVREVPVGSGLFELELLLVIGRFEDGLRAWNGTWVPLFVPAEVYSSWRFAIRFPGDRVMSARVRSRPTALASEGSCDNSTSKPHGWQLHCTTSLRISALVPPRLLQSRPGEIKASLLFQDREGPWRHMADGFKQQGPCCLQAGDAPVTYLELPLRICGAQRAEESPGLVLCTQVLWDAQSLESTWPGSVNQWLQYHLVLLGADVAYVYDLDGSFRDLVEPYLAPGRVLYVEDFMHMVLHTAAEEYRLARGIDYRSAVLQNPKQRVLLGHVVFDHCLFAARAARARGVMQLHSVDTYLVPPLDIVQSWMLKAQQASPSARASRTGLSAAGRQRGVLVDDLLSRLDAPGPHSWLRLRSVNFGAAPGEWRSGTAEQMIVEEHTFRAESVDTFRDVPVARPEAVDYIEIHHAIPREPLHENSSLPVELDPWSDWRVNHYVDFHAPRCMVSPAVPAMSEGELLRFEVDARKCVVQDEGLVLASSTIWTWMAQQNYGS</sequence>
<gene>
    <name evidence="2" type="ORF">PGLA1383_LOCUS3196</name>
</gene>
<feature type="compositionally biased region" description="Polar residues" evidence="1">
    <location>
        <begin position="20"/>
        <end position="30"/>
    </location>
</feature>
<comment type="caution">
    <text evidence="2">The sequence shown here is derived from an EMBL/GenBank/DDBJ whole genome shotgun (WGS) entry which is preliminary data.</text>
</comment>
<dbReference type="InterPro" id="IPR053259">
    <property type="entry name" value="Golvesin-related_Golgi"/>
</dbReference>
<evidence type="ECO:0000313" key="3">
    <source>
        <dbReference type="Proteomes" id="UP000654075"/>
    </source>
</evidence>
<organism evidence="2 3">
    <name type="scientific">Polarella glacialis</name>
    <name type="common">Dinoflagellate</name>
    <dbReference type="NCBI Taxonomy" id="89957"/>
    <lineage>
        <taxon>Eukaryota</taxon>
        <taxon>Sar</taxon>
        <taxon>Alveolata</taxon>
        <taxon>Dinophyceae</taxon>
        <taxon>Suessiales</taxon>
        <taxon>Suessiaceae</taxon>
        <taxon>Polarella</taxon>
    </lineage>
</organism>
<feature type="compositionally biased region" description="Low complexity" evidence="1">
    <location>
        <begin position="31"/>
        <end position="87"/>
    </location>
</feature>
<dbReference type="PANTHER" id="PTHR32301:SF6">
    <property type="entry name" value="GOLVESIN-RELATED"/>
    <property type="match status" value="1"/>
</dbReference>
<dbReference type="Proteomes" id="UP000654075">
    <property type="component" value="Unassembled WGS sequence"/>
</dbReference>
<proteinExistence type="predicted"/>
<accession>A0A813D6X2</accession>
<feature type="non-terminal residue" evidence="2">
    <location>
        <position position="1"/>
    </location>
</feature>
<evidence type="ECO:0000256" key="1">
    <source>
        <dbReference type="SAM" id="MobiDB-lite"/>
    </source>
</evidence>
<evidence type="ECO:0000313" key="2">
    <source>
        <dbReference type="EMBL" id="CAE8584260.1"/>
    </source>
</evidence>